<keyword evidence="6 8" id="KW-0472">Membrane</keyword>
<dbReference type="Proteomes" id="UP001597375">
    <property type="component" value="Unassembled WGS sequence"/>
</dbReference>
<evidence type="ECO:0000256" key="3">
    <source>
        <dbReference type="ARBA" id="ARBA00022737"/>
    </source>
</evidence>
<evidence type="ECO:0000256" key="7">
    <source>
        <dbReference type="PROSITE-ProRule" id="PRU00703"/>
    </source>
</evidence>
<accession>A0ABW5D7D5</accession>
<dbReference type="RefSeq" id="WP_386818701.1">
    <property type="nucleotide sequence ID" value="NZ_JBHUIT010000003.1"/>
</dbReference>
<reference evidence="12" key="1">
    <citation type="journal article" date="2019" name="Int. J. Syst. Evol. Microbiol.">
        <title>The Global Catalogue of Microorganisms (GCM) 10K type strain sequencing project: providing services to taxonomists for standard genome sequencing and annotation.</title>
        <authorList>
            <consortium name="The Broad Institute Genomics Platform"/>
            <consortium name="The Broad Institute Genome Sequencing Center for Infectious Disease"/>
            <person name="Wu L."/>
            <person name="Ma J."/>
        </authorList>
    </citation>
    <scope>NUCLEOTIDE SEQUENCE [LARGE SCALE GENOMIC DNA]</scope>
    <source>
        <strain evidence="12">CGMCC 4.7106</strain>
    </source>
</reference>
<feature type="domain" description="CBS" evidence="9">
    <location>
        <begin position="266"/>
        <end position="324"/>
    </location>
</feature>
<feature type="domain" description="CNNM transmembrane" evidence="10">
    <location>
        <begin position="1"/>
        <end position="181"/>
    </location>
</feature>
<dbReference type="Pfam" id="PF00571">
    <property type="entry name" value="CBS"/>
    <property type="match status" value="2"/>
</dbReference>
<feature type="domain" description="CBS" evidence="9">
    <location>
        <begin position="200"/>
        <end position="260"/>
    </location>
</feature>
<proteinExistence type="predicted"/>
<evidence type="ECO:0000313" key="11">
    <source>
        <dbReference type="EMBL" id="MFD2255914.1"/>
    </source>
</evidence>
<evidence type="ECO:0000256" key="6">
    <source>
        <dbReference type="ARBA" id="ARBA00023136"/>
    </source>
</evidence>
<keyword evidence="12" id="KW-1185">Reference proteome</keyword>
<evidence type="ECO:0000259" key="9">
    <source>
        <dbReference type="PROSITE" id="PS51371"/>
    </source>
</evidence>
<evidence type="ECO:0000256" key="2">
    <source>
        <dbReference type="ARBA" id="ARBA00022692"/>
    </source>
</evidence>
<dbReference type="PANTHER" id="PTHR22777">
    <property type="entry name" value="HEMOLYSIN-RELATED"/>
    <property type="match status" value="1"/>
</dbReference>
<dbReference type="EMBL" id="JBHUIT010000003">
    <property type="protein sequence ID" value="MFD2255914.1"/>
    <property type="molecule type" value="Genomic_DNA"/>
</dbReference>
<evidence type="ECO:0000256" key="4">
    <source>
        <dbReference type="ARBA" id="ARBA00022989"/>
    </source>
</evidence>
<dbReference type="Gene3D" id="3.10.580.10">
    <property type="entry name" value="CBS-domain"/>
    <property type="match status" value="1"/>
</dbReference>
<gene>
    <name evidence="11" type="ORF">ACFSSA_04420</name>
</gene>
<evidence type="ECO:0000256" key="5">
    <source>
        <dbReference type="ARBA" id="ARBA00023122"/>
    </source>
</evidence>
<dbReference type="InterPro" id="IPR000644">
    <property type="entry name" value="CBS_dom"/>
</dbReference>
<dbReference type="CDD" id="cd04590">
    <property type="entry name" value="CBS_pair_CorC_HlyC_assoc"/>
    <property type="match status" value="1"/>
</dbReference>
<dbReference type="InterPro" id="IPR046342">
    <property type="entry name" value="CBS_dom_sf"/>
</dbReference>
<dbReference type="InterPro" id="IPR044751">
    <property type="entry name" value="Ion_transp-like_CBS"/>
</dbReference>
<dbReference type="SUPFAM" id="SSF54631">
    <property type="entry name" value="CBS-domain pair"/>
    <property type="match status" value="1"/>
</dbReference>
<keyword evidence="2 8" id="KW-0812">Transmembrane</keyword>
<dbReference type="PROSITE" id="PS51371">
    <property type="entry name" value="CBS"/>
    <property type="match status" value="2"/>
</dbReference>
<keyword evidence="3" id="KW-0677">Repeat</keyword>
<dbReference type="PANTHER" id="PTHR22777:SF4">
    <property type="entry name" value="UPF0053 PROTEIN SLL1254"/>
    <property type="match status" value="1"/>
</dbReference>
<organism evidence="11 12">
    <name type="scientific">Luteolibacter algae</name>
    <dbReference type="NCBI Taxonomy" id="454151"/>
    <lineage>
        <taxon>Bacteria</taxon>
        <taxon>Pseudomonadati</taxon>
        <taxon>Verrucomicrobiota</taxon>
        <taxon>Verrucomicrobiia</taxon>
        <taxon>Verrucomicrobiales</taxon>
        <taxon>Verrucomicrobiaceae</taxon>
        <taxon>Luteolibacter</taxon>
    </lineage>
</organism>
<sequence length="365" mass="39997">MALLVFYVLIAISVSFLCSLLEATLLTVTPSSINRAKQSGLPWGLRMEKLKEDIDRPLSAILTLNTIAHTMGAAGAGAQYAKISGNTGEAIFAAGLTLAILVFTEIIPKTIGARFANALAPASSTVLNFLITALKPLVLASKSITGLIAPNSPEADLNEHRDELLAMARIGEESGSLRERESQFVQNLIQLNAMKASDIMTPRPVIFSLPKSTPLIDFAALIENKPFTRIPVYDKNTDDFTGFIIRGDALLAHLKDHYDTGTLGDVLLPIAMTAEYTPVDALFQRFISERHHIMLVNDEFGTTVGLITFEDIIETIFGFEILDEKDTVPDLQLHARNLWHERAKKMGIELSKKSSPDENHTEKVS</sequence>
<dbReference type="PROSITE" id="PS51846">
    <property type="entry name" value="CNNM"/>
    <property type="match status" value="1"/>
</dbReference>
<evidence type="ECO:0000313" key="12">
    <source>
        <dbReference type="Proteomes" id="UP001597375"/>
    </source>
</evidence>
<dbReference type="Pfam" id="PF01595">
    <property type="entry name" value="CNNM"/>
    <property type="match status" value="1"/>
</dbReference>
<name>A0ABW5D7D5_9BACT</name>
<comment type="caution">
    <text evidence="11">The sequence shown here is derived from an EMBL/GenBank/DDBJ whole genome shotgun (WGS) entry which is preliminary data.</text>
</comment>
<evidence type="ECO:0000259" key="10">
    <source>
        <dbReference type="PROSITE" id="PS51846"/>
    </source>
</evidence>
<keyword evidence="5 7" id="KW-0129">CBS domain</keyword>
<dbReference type="InterPro" id="IPR002550">
    <property type="entry name" value="CNNM"/>
</dbReference>
<protein>
    <submittedName>
        <fullName evidence="11">CNNM domain-containing protein</fullName>
    </submittedName>
</protein>
<keyword evidence="4 8" id="KW-1133">Transmembrane helix</keyword>
<evidence type="ECO:0000256" key="8">
    <source>
        <dbReference type="PROSITE-ProRule" id="PRU01193"/>
    </source>
</evidence>
<evidence type="ECO:0000256" key="1">
    <source>
        <dbReference type="ARBA" id="ARBA00004141"/>
    </source>
</evidence>
<comment type="subcellular location">
    <subcellularLocation>
        <location evidence="1">Membrane</location>
        <topology evidence="1">Multi-pass membrane protein</topology>
    </subcellularLocation>
</comment>